<evidence type="ECO:0000256" key="4">
    <source>
        <dbReference type="ARBA" id="ARBA00023204"/>
    </source>
</evidence>
<sequence>MNDLRLGQCLGTVPAPSFRRIYNESQINSLCHQNNIIFTLQKSTARDAQDVPRSQTAQSTPASGSGPGSGSSRIAHQAGVNCLAIDPVSARYLLSGGADSTIRLWDLEKRETPTFNSQPTGNGGTNTNEPQYLQYYRPTASLTRGSAAAAHTHALTSISIYPFDPTPTTLLSTSYDKTLKVTSITPTSLVPVHTFDLDFLPYTHCMSTVVDASPLIAVGTAHPAVRLLDLRTGLSTHSLSGPNGAVYTVSWSPKKSFLLASGSADGRVLFYDIRRANAVFASLDLDDAVGVVGEFPSTGAGARPELLDFHAVAHNGPVTSVQWTPSGDRLVTTGHDQRIRVWDTCTGRNELVHFGPRIRNERHGELKPLISPLGTHRPGHESLFWPNDDGRGVIFQHHLREGHLLKSLRTQGIKLAEIQAAAAAKSRGGGAGRGRGRCGVGGAGAGSSSLGRLTSGGRINAMVWRSNAPAGDAVEMYTAHGDGSICAWMPRPAGTGLGTADQDYEAEAEADSGEVEPPPAPAGTLPPQSAPADAGEDADRRRKRKRELMADLVEGLARRPMRFS</sequence>
<dbReference type="PROSITE" id="PS00678">
    <property type="entry name" value="WD_REPEATS_1"/>
    <property type="match status" value="1"/>
</dbReference>
<proteinExistence type="predicted"/>
<feature type="compositionally biased region" description="Acidic residues" evidence="6">
    <location>
        <begin position="504"/>
        <end position="514"/>
    </location>
</feature>
<evidence type="ECO:0000256" key="1">
    <source>
        <dbReference type="ARBA" id="ARBA00022574"/>
    </source>
</evidence>
<dbReference type="PROSITE" id="PS50082">
    <property type="entry name" value="WD_REPEATS_2"/>
    <property type="match status" value="3"/>
</dbReference>
<dbReference type="EMBL" id="JH226130">
    <property type="protein sequence ID" value="EHY52536.1"/>
    <property type="molecule type" value="Genomic_DNA"/>
</dbReference>
<feature type="repeat" description="WD" evidence="5">
    <location>
        <begin position="239"/>
        <end position="281"/>
    </location>
</feature>
<accession>H6BKA2</accession>
<dbReference type="PANTHER" id="PTHR46202:SF1">
    <property type="entry name" value="DNA EXCISION REPAIR PROTEIN ERCC-8"/>
    <property type="match status" value="1"/>
</dbReference>
<dbReference type="AlphaFoldDB" id="H6BKA2"/>
<dbReference type="Gene3D" id="2.130.10.10">
    <property type="entry name" value="YVTN repeat-like/Quinoprotein amine dehydrogenase"/>
    <property type="match status" value="1"/>
</dbReference>
<dbReference type="Pfam" id="PF00400">
    <property type="entry name" value="WD40"/>
    <property type="match status" value="4"/>
</dbReference>
<dbReference type="InterPro" id="IPR019775">
    <property type="entry name" value="WD40_repeat_CS"/>
</dbReference>
<evidence type="ECO:0000256" key="5">
    <source>
        <dbReference type="PROSITE-ProRule" id="PRU00221"/>
    </source>
</evidence>
<dbReference type="InterPro" id="IPR015943">
    <property type="entry name" value="WD40/YVTN_repeat-like_dom_sf"/>
</dbReference>
<dbReference type="PRINTS" id="PR00320">
    <property type="entry name" value="GPROTEINBRPT"/>
</dbReference>
<evidence type="ECO:0000256" key="2">
    <source>
        <dbReference type="ARBA" id="ARBA00022737"/>
    </source>
</evidence>
<dbReference type="GO" id="GO:0006283">
    <property type="term" value="P:transcription-coupled nucleotide-excision repair"/>
    <property type="evidence" value="ECO:0007669"/>
    <property type="project" value="InterPro"/>
</dbReference>
<dbReference type="Proteomes" id="UP000007304">
    <property type="component" value="Unassembled WGS sequence"/>
</dbReference>
<name>H6BKA2_EXODN</name>
<dbReference type="SUPFAM" id="SSF50978">
    <property type="entry name" value="WD40 repeat-like"/>
    <property type="match status" value="1"/>
</dbReference>
<keyword evidence="1 5" id="KW-0853">WD repeat</keyword>
<dbReference type="eggNOG" id="KOG4283">
    <property type="taxonomic scope" value="Eukaryota"/>
</dbReference>
<dbReference type="HOGENOM" id="CLU_032951_0_1_1"/>
<dbReference type="GO" id="GO:0031464">
    <property type="term" value="C:Cul4A-RING E3 ubiquitin ligase complex"/>
    <property type="evidence" value="ECO:0007669"/>
    <property type="project" value="TreeGrafter"/>
</dbReference>
<keyword evidence="2" id="KW-0677">Repeat</keyword>
<organism evidence="7 8">
    <name type="scientific">Exophiala dermatitidis (strain ATCC 34100 / CBS 525.76 / NIH/UT8656)</name>
    <name type="common">Black yeast</name>
    <name type="synonym">Wangiella dermatitidis</name>
    <dbReference type="NCBI Taxonomy" id="858893"/>
    <lineage>
        <taxon>Eukaryota</taxon>
        <taxon>Fungi</taxon>
        <taxon>Dikarya</taxon>
        <taxon>Ascomycota</taxon>
        <taxon>Pezizomycotina</taxon>
        <taxon>Eurotiomycetes</taxon>
        <taxon>Chaetothyriomycetidae</taxon>
        <taxon>Chaetothyriales</taxon>
        <taxon>Herpotrichiellaceae</taxon>
        <taxon>Exophiala</taxon>
    </lineage>
</organism>
<feature type="region of interest" description="Disordered" evidence="6">
    <location>
        <begin position="504"/>
        <end position="564"/>
    </location>
</feature>
<dbReference type="PROSITE" id="PS50294">
    <property type="entry name" value="WD_REPEATS_REGION"/>
    <property type="match status" value="2"/>
</dbReference>
<dbReference type="STRING" id="858893.H6BKA2"/>
<evidence type="ECO:0000256" key="3">
    <source>
        <dbReference type="ARBA" id="ARBA00022763"/>
    </source>
</evidence>
<evidence type="ECO:0000313" key="7">
    <source>
        <dbReference type="EMBL" id="EHY52536.1"/>
    </source>
</evidence>
<feature type="repeat" description="WD" evidence="5">
    <location>
        <begin position="73"/>
        <end position="115"/>
    </location>
</feature>
<dbReference type="GeneID" id="20305386"/>
<dbReference type="InterPro" id="IPR001680">
    <property type="entry name" value="WD40_rpt"/>
</dbReference>
<dbReference type="PANTHER" id="PTHR46202">
    <property type="entry name" value="DNA EXCISION REPAIR PROTEIN ERCC-8"/>
    <property type="match status" value="1"/>
</dbReference>
<keyword evidence="3" id="KW-0227">DNA damage</keyword>
<reference evidence="7" key="1">
    <citation type="submission" date="2011-07" db="EMBL/GenBank/DDBJ databases">
        <title>The Genome Sequence of Exophiala (Wangiella) dermatitidis NIH/UT8656.</title>
        <authorList>
            <consortium name="The Broad Institute Genome Sequencing Platform"/>
            <person name="Cuomo C."/>
            <person name="Wang Z."/>
            <person name="Hunicke-Smith S."/>
            <person name="Szanislo P.J."/>
            <person name="Earl A."/>
            <person name="Young S.K."/>
            <person name="Zeng Q."/>
            <person name="Gargeya S."/>
            <person name="Fitzgerald M."/>
            <person name="Haas B."/>
            <person name="Abouelleil A."/>
            <person name="Alvarado L."/>
            <person name="Arachchi H.M."/>
            <person name="Berlin A."/>
            <person name="Brown A."/>
            <person name="Chapman S.B."/>
            <person name="Chen Z."/>
            <person name="Dunbar C."/>
            <person name="Freedman E."/>
            <person name="Gearin G."/>
            <person name="Gellesch M."/>
            <person name="Goldberg J."/>
            <person name="Griggs A."/>
            <person name="Gujja S."/>
            <person name="Heiman D."/>
            <person name="Howarth C."/>
            <person name="Larson L."/>
            <person name="Lui A."/>
            <person name="MacDonald P.J.P."/>
            <person name="Montmayeur A."/>
            <person name="Murphy C."/>
            <person name="Neiman D."/>
            <person name="Pearson M."/>
            <person name="Priest M."/>
            <person name="Roberts A."/>
            <person name="Saif S."/>
            <person name="Shea T."/>
            <person name="Shenoy N."/>
            <person name="Sisk P."/>
            <person name="Stolte C."/>
            <person name="Sykes S."/>
            <person name="Wortman J."/>
            <person name="Nusbaum C."/>
            <person name="Birren B."/>
        </authorList>
    </citation>
    <scope>NUCLEOTIDE SEQUENCE</scope>
    <source>
        <strain evidence="7">NIH/UT8656</strain>
    </source>
</reference>
<dbReference type="InParanoid" id="H6BKA2"/>
<gene>
    <name evidence="7" type="ORF">HMPREF1120_00747</name>
</gene>
<keyword evidence="4" id="KW-0234">DNA repair</keyword>
<dbReference type="RefSeq" id="XP_009152997.1">
    <property type="nucleotide sequence ID" value="XM_009154749.1"/>
</dbReference>
<dbReference type="OrthoDB" id="361494at2759"/>
<feature type="compositionally biased region" description="Polar residues" evidence="6">
    <location>
        <begin position="52"/>
        <end position="62"/>
    </location>
</feature>
<keyword evidence="8" id="KW-1185">Reference proteome</keyword>
<dbReference type="SMART" id="SM00320">
    <property type="entry name" value="WD40"/>
    <property type="match status" value="4"/>
</dbReference>
<evidence type="ECO:0000256" key="6">
    <source>
        <dbReference type="SAM" id="MobiDB-lite"/>
    </source>
</evidence>
<feature type="region of interest" description="Disordered" evidence="6">
    <location>
        <begin position="47"/>
        <end position="73"/>
    </location>
</feature>
<dbReference type="VEuPathDB" id="FungiDB:HMPREF1120_00747"/>
<dbReference type="GO" id="GO:0000109">
    <property type="term" value="C:nucleotide-excision repair complex"/>
    <property type="evidence" value="ECO:0007669"/>
    <property type="project" value="TreeGrafter"/>
</dbReference>
<dbReference type="OMA" id="FWPNDDG"/>
<dbReference type="InterPro" id="IPR020472">
    <property type="entry name" value="WD40_PAC1"/>
</dbReference>
<dbReference type="InterPro" id="IPR036322">
    <property type="entry name" value="WD40_repeat_dom_sf"/>
</dbReference>
<dbReference type="InterPro" id="IPR042238">
    <property type="entry name" value="Rad28/ERCC8/Ckn1/ATCSA-1"/>
</dbReference>
<evidence type="ECO:0000313" key="8">
    <source>
        <dbReference type="Proteomes" id="UP000007304"/>
    </source>
</evidence>
<feature type="repeat" description="WD" evidence="5">
    <location>
        <begin position="311"/>
        <end position="352"/>
    </location>
</feature>
<dbReference type="GO" id="GO:0000209">
    <property type="term" value="P:protein polyubiquitination"/>
    <property type="evidence" value="ECO:0007669"/>
    <property type="project" value="TreeGrafter"/>
</dbReference>
<dbReference type="GO" id="GO:0043161">
    <property type="term" value="P:proteasome-mediated ubiquitin-dependent protein catabolic process"/>
    <property type="evidence" value="ECO:0007669"/>
    <property type="project" value="TreeGrafter"/>
</dbReference>
<protein>
    <submittedName>
        <fullName evidence="7">DNA excision repair protein ERCC-8</fullName>
    </submittedName>
</protein>